<dbReference type="InterPro" id="IPR036291">
    <property type="entry name" value="NAD(P)-bd_dom_sf"/>
</dbReference>
<evidence type="ECO:0000256" key="5">
    <source>
        <dbReference type="ARBA" id="ARBA00022737"/>
    </source>
</evidence>
<organism evidence="13 14">
    <name type="scientific">Effrenium voratum</name>
    <dbReference type="NCBI Taxonomy" id="2562239"/>
    <lineage>
        <taxon>Eukaryota</taxon>
        <taxon>Sar</taxon>
        <taxon>Alveolata</taxon>
        <taxon>Dinophyceae</taxon>
        <taxon>Suessiales</taxon>
        <taxon>Symbiodiniaceae</taxon>
        <taxon>Effrenium</taxon>
    </lineage>
</organism>
<evidence type="ECO:0000256" key="7">
    <source>
        <dbReference type="ARBA" id="ARBA00022989"/>
    </source>
</evidence>
<evidence type="ECO:0000313" key="13">
    <source>
        <dbReference type="EMBL" id="CAJ1397324.1"/>
    </source>
</evidence>
<keyword evidence="5" id="KW-0677">Repeat</keyword>
<evidence type="ECO:0000256" key="4">
    <source>
        <dbReference type="ARBA" id="ARBA00022692"/>
    </source>
</evidence>
<evidence type="ECO:0000256" key="10">
    <source>
        <dbReference type="PROSITE-ProRule" id="PRU00282"/>
    </source>
</evidence>
<keyword evidence="9 10" id="KW-0472">Membrane</keyword>
<dbReference type="PANTHER" id="PTHR45928">
    <property type="entry name" value="RE38146P"/>
    <property type="match status" value="1"/>
</dbReference>
<dbReference type="Gene3D" id="3.40.50.720">
    <property type="entry name" value="NAD(P)-binding Rossmann-like Domain"/>
    <property type="match status" value="1"/>
</dbReference>
<evidence type="ECO:0000256" key="6">
    <source>
        <dbReference type="ARBA" id="ARBA00022792"/>
    </source>
</evidence>
<keyword evidence="8" id="KW-0496">Mitochondrion</keyword>
<name>A0AA36N978_9DINO</name>
<dbReference type="AlphaFoldDB" id="A0AA36N978"/>
<evidence type="ECO:0000256" key="2">
    <source>
        <dbReference type="ARBA" id="ARBA00006375"/>
    </source>
</evidence>
<keyword evidence="4 10" id="KW-0812">Transmembrane</keyword>
<dbReference type="InterPro" id="IPR001509">
    <property type="entry name" value="Epimerase_deHydtase"/>
</dbReference>
<evidence type="ECO:0000256" key="8">
    <source>
        <dbReference type="ARBA" id="ARBA00023128"/>
    </source>
</evidence>
<feature type="repeat" description="Solcar" evidence="10">
    <location>
        <begin position="213"/>
        <end position="301"/>
    </location>
</feature>
<dbReference type="Pfam" id="PF00153">
    <property type="entry name" value="Mito_carr"/>
    <property type="match status" value="3"/>
</dbReference>
<dbReference type="Pfam" id="PF01370">
    <property type="entry name" value="Epimerase"/>
    <property type="match status" value="1"/>
</dbReference>
<dbReference type="PANTHER" id="PTHR45928:SF1">
    <property type="entry name" value="RE38146P"/>
    <property type="match status" value="1"/>
</dbReference>
<feature type="repeat" description="Solcar" evidence="10">
    <location>
        <begin position="113"/>
        <end position="204"/>
    </location>
</feature>
<gene>
    <name evidence="13" type="ORF">EVOR1521_LOCUS21365</name>
</gene>
<comment type="subcellular location">
    <subcellularLocation>
        <location evidence="1">Mitochondrion inner membrane</location>
        <topology evidence="1">Multi-pass membrane protein</topology>
    </subcellularLocation>
</comment>
<dbReference type="PROSITE" id="PS50920">
    <property type="entry name" value="SOLCAR"/>
    <property type="match status" value="3"/>
</dbReference>
<evidence type="ECO:0000256" key="11">
    <source>
        <dbReference type="RuleBase" id="RU000488"/>
    </source>
</evidence>
<dbReference type="SUPFAM" id="SSF51735">
    <property type="entry name" value="NAD(P)-binding Rossmann-fold domains"/>
    <property type="match status" value="1"/>
</dbReference>
<evidence type="ECO:0000313" key="14">
    <source>
        <dbReference type="Proteomes" id="UP001178507"/>
    </source>
</evidence>
<evidence type="ECO:0000256" key="9">
    <source>
        <dbReference type="ARBA" id="ARBA00023136"/>
    </source>
</evidence>
<dbReference type="GO" id="GO:0005743">
    <property type="term" value="C:mitochondrial inner membrane"/>
    <property type="evidence" value="ECO:0007669"/>
    <property type="project" value="UniProtKB-SubCell"/>
</dbReference>
<reference evidence="13" key="1">
    <citation type="submission" date="2023-08" db="EMBL/GenBank/DDBJ databases">
        <authorList>
            <person name="Chen Y."/>
            <person name="Shah S."/>
            <person name="Dougan E. K."/>
            <person name="Thang M."/>
            <person name="Chan C."/>
        </authorList>
    </citation>
    <scope>NUCLEOTIDE SEQUENCE</scope>
</reference>
<proteinExistence type="inferred from homology"/>
<protein>
    <recommendedName>
        <fullName evidence="12">NAD-dependent epimerase/dehydratase domain-containing protein</fullName>
    </recommendedName>
</protein>
<evidence type="ECO:0000259" key="12">
    <source>
        <dbReference type="Pfam" id="PF01370"/>
    </source>
</evidence>
<keyword evidence="14" id="KW-1185">Reference proteome</keyword>
<dbReference type="InterPro" id="IPR018108">
    <property type="entry name" value="MCP_transmembrane"/>
</dbReference>
<sequence>MAPMAPSAPPPRSQKAEFVLAGLAACGAITATNPVDVVKTRLQLQGELKGAKASAYTGILQAMGRIFQKEGLRGLQRGLCAAYLLQFSNVGCRFGCYGYLKQLFQVRPGESTGAWLSAMGLGLASGALAGLVSNPFFLLKSRFQAAGSEDVMHQHSHPSLRSAFREIGKAQGIAGYYRGLSAFVPRVAVATSAQLSTYDVSKEFILRRTEVKEGVATHFGASLMSGLAVTLAMQPFDIVAVRLMNQPATGVPLYTGPLDCGRKMLSHEGLHGSPVGGDLAAPPAQCALEMEISSLDWMALERCVTGGSGFLGSWCIKLLLEEGYTVHTTTRSAEKASYLRKLPGAERLKIFDGVDLLSPGAFDAAIQGCVAVLHTASPFYMKGGSEEKLVTPAVEGTRNVLDTCRRLGVKRVALTSSTASVYANYGTLPTEHVYSAADWSPAELLREKENWYCLSKVKAEERGARDSRLA</sequence>
<evidence type="ECO:0000256" key="3">
    <source>
        <dbReference type="ARBA" id="ARBA00022448"/>
    </source>
</evidence>
<accession>A0AA36N978</accession>
<dbReference type="SUPFAM" id="SSF103506">
    <property type="entry name" value="Mitochondrial carrier"/>
    <property type="match status" value="1"/>
</dbReference>
<comment type="caution">
    <text evidence="13">The sequence shown here is derived from an EMBL/GenBank/DDBJ whole genome shotgun (WGS) entry which is preliminary data.</text>
</comment>
<keyword evidence="7" id="KW-1133">Transmembrane helix</keyword>
<dbReference type="Proteomes" id="UP001178507">
    <property type="component" value="Unassembled WGS sequence"/>
</dbReference>
<feature type="domain" description="NAD-dependent epimerase/dehydratase" evidence="12">
    <location>
        <begin position="303"/>
        <end position="433"/>
    </location>
</feature>
<comment type="similarity">
    <text evidence="2 11">Belongs to the mitochondrial carrier (TC 2.A.29) family.</text>
</comment>
<dbReference type="InterPro" id="IPR051508">
    <property type="entry name" value="Mito_Carrier_Antiporter"/>
</dbReference>
<keyword evidence="3 11" id="KW-0813">Transport</keyword>
<dbReference type="Gene3D" id="1.50.40.10">
    <property type="entry name" value="Mitochondrial carrier domain"/>
    <property type="match status" value="1"/>
</dbReference>
<evidence type="ECO:0000256" key="1">
    <source>
        <dbReference type="ARBA" id="ARBA00004448"/>
    </source>
</evidence>
<feature type="repeat" description="Solcar" evidence="10">
    <location>
        <begin position="16"/>
        <end position="103"/>
    </location>
</feature>
<keyword evidence="6" id="KW-0999">Mitochondrion inner membrane</keyword>
<dbReference type="EMBL" id="CAUJNA010003262">
    <property type="protein sequence ID" value="CAJ1397324.1"/>
    <property type="molecule type" value="Genomic_DNA"/>
</dbReference>
<dbReference type="InterPro" id="IPR023395">
    <property type="entry name" value="MCP_dom_sf"/>
</dbReference>